<feature type="transmembrane region" description="Helical" evidence="1">
    <location>
        <begin position="28"/>
        <end position="51"/>
    </location>
</feature>
<gene>
    <name evidence="2" type="ORF">NCTC11807_02762</name>
</gene>
<evidence type="ECO:0000256" key="1">
    <source>
        <dbReference type="SAM" id="Phobius"/>
    </source>
</evidence>
<keyword evidence="3" id="KW-1185">Reference proteome</keyword>
<evidence type="ECO:0000313" key="3">
    <source>
        <dbReference type="Proteomes" id="UP000255425"/>
    </source>
</evidence>
<dbReference type="EMBL" id="UHDZ01000002">
    <property type="protein sequence ID" value="SUN32858.1"/>
    <property type="molecule type" value="Genomic_DNA"/>
</dbReference>
<dbReference type="Proteomes" id="UP000255425">
    <property type="component" value="Unassembled WGS sequence"/>
</dbReference>
<keyword evidence="1" id="KW-0812">Transmembrane</keyword>
<protein>
    <submittedName>
        <fullName evidence="2">Uncharacterized protein</fullName>
    </submittedName>
</protein>
<accession>A0A380JCC4</accession>
<proteinExistence type="predicted"/>
<keyword evidence="1" id="KW-1133">Transmembrane helix</keyword>
<feature type="transmembrane region" description="Helical" evidence="1">
    <location>
        <begin position="63"/>
        <end position="87"/>
    </location>
</feature>
<sequence length="92" mass="10884">MVLLIYEILLFLIISFSYFLIQNGFMEIHFGIFASIFGMFTANLFMYYMLLYKSPEYKDKKTLNIFINLINLVIIIVSLIMLILLTIKLIQN</sequence>
<keyword evidence="1" id="KW-0472">Membrane</keyword>
<organism evidence="2 3">
    <name type="scientific">Staphylococcus saccharolyticus</name>
    <dbReference type="NCBI Taxonomy" id="33028"/>
    <lineage>
        <taxon>Bacteria</taxon>
        <taxon>Bacillati</taxon>
        <taxon>Bacillota</taxon>
        <taxon>Bacilli</taxon>
        <taxon>Bacillales</taxon>
        <taxon>Staphylococcaceae</taxon>
        <taxon>Staphylococcus</taxon>
    </lineage>
</organism>
<feature type="transmembrane region" description="Helical" evidence="1">
    <location>
        <begin position="5"/>
        <end position="22"/>
    </location>
</feature>
<name>A0A380JCC4_9STAP</name>
<evidence type="ECO:0000313" key="2">
    <source>
        <dbReference type="EMBL" id="SUN32858.1"/>
    </source>
</evidence>
<dbReference type="AlphaFoldDB" id="A0A380JCC4"/>
<reference evidence="2 3" key="1">
    <citation type="submission" date="2018-06" db="EMBL/GenBank/DDBJ databases">
        <authorList>
            <consortium name="Pathogen Informatics"/>
            <person name="Doyle S."/>
        </authorList>
    </citation>
    <scope>NUCLEOTIDE SEQUENCE [LARGE SCALE GENOMIC DNA]</scope>
    <source>
        <strain evidence="2 3">NCTC11807</strain>
    </source>
</reference>